<feature type="chain" id="PRO_5007797906" evidence="5">
    <location>
        <begin position="23"/>
        <end position="181"/>
    </location>
</feature>
<evidence type="ECO:0000256" key="5">
    <source>
        <dbReference type="SAM" id="SignalP"/>
    </source>
</evidence>
<evidence type="ECO:0000313" key="8">
    <source>
        <dbReference type="Proteomes" id="UP000036902"/>
    </source>
</evidence>
<dbReference type="InterPro" id="IPR051202">
    <property type="entry name" value="Peptidase_C40"/>
</dbReference>
<protein>
    <submittedName>
        <fullName evidence="7">Glycoside hydrolase</fullName>
    </submittedName>
</protein>
<keyword evidence="3 7" id="KW-0378">Hydrolase</keyword>
<comment type="similarity">
    <text evidence="1">Belongs to the peptidase C40 family.</text>
</comment>
<keyword evidence="5" id="KW-0732">Signal</keyword>
<dbReference type="PANTHER" id="PTHR47053">
    <property type="entry name" value="MUREIN DD-ENDOPEPTIDASE MEPH-RELATED"/>
    <property type="match status" value="1"/>
</dbReference>
<keyword evidence="8" id="KW-1185">Reference proteome</keyword>
<dbReference type="SUPFAM" id="SSF54001">
    <property type="entry name" value="Cysteine proteinases"/>
    <property type="match status" value="1"/>
</dbReference>
<dbReference type="AlphaFoldDB" id="A0A127K3L4"/>
<dbReference type="InterPro" id="IPR038765">
    <property type="entry name" value="Papain-like_cys_pep_sf"/>
</dbReference>
<keyword evidence="4" id="KW-0788">Thiol protease</keyword>
<dbReference type="EMBL" id="CP014646">
    <property type="protein sequence ID" value="AMO36561.1"/>
    <property type="molecule type" value="Genomic_DNA"/>
</dbReference>
<dbReference type="RefSeq" id="WP_004255809.1">
    <property type="nucleotide sequence ID" value="NZ_CP014646.1"/>
</dbReference>
<evidence type="ECO:0000313" key="7">
    <source>
        <dbReference type="EMBL" id="AMO36561.1"/>
    </source>
</evidence>
<dbReference type="KEGG" id="thu:AC731_006175"/>
<gene>
    <name evidence="7" type="ORF">AC731_006175</name>
</gene>
<dbReference type="GO" id="GO:0008234">
    <property type="term" value="F:cysteine-type peptidase activity"/>
    <property type="evidence" value="ECO:0007669"/>
    <property type="project" value="UniProtKB-KW"/>
</dbReference>
<dbReference type="PROSITE" id="PS51935">
    <property type="entry name" value="NLPC_P60"/>
    <property type="match status" value="1"/>
</dbReference>
<dbReference type="STRING" id="1134435.AC731_006175"/>
<accession>A0A127K3L4</accession>
<dbReference type="Pfam" id="PF00877">
    <property type="entry name" value="NLPC_P60"/>
    <property type="match status" value="1"/>
</dbReference>
<evidence type="ECO:0000256" key="4">
    <source>
        <dbReference type="ARBA" id="ARBA00022807"/>
    </source>
</evidence>
<feature type="domain" description="NlpC/P60" evidence="6">
    <location>
        <begin position="42"/>
        <end position="166"/>
    </location>
</feature>
<name>A0A127K3L4_9RHOO</name>
<dbReference type="Gene3D" id="3.90.1720.10">
    <property type="entry name" value="endopeptidase domain like (from Nostoc punctiforme)"/>
    <property type="match status" value="1"/>
</dbReference>
<dbReference type="InterPro" id="IPR000064">
    <property type="entry name" value="NLP_P60_dom"/>
</dbReference>
<keyword evidence="2" id="KW-0645">Protease</keyword>
<dbReference type="PANTHER" id="PTHR47053:SF1">
    <property type="entry name" value="MUREIN DD-ENDOPEPTIDASE MEPH-RELATED"/>
    <property type="match status" value="1"/>
</dbReference>
<sequence>MQISRLLLALTFALSLGQSAHADEPAQATFAAAEASMLSEYGSAAEQLVDQALEYLGVRYRFGGTSPDTGLDCSGLVLNVFRNAIGLDLPRTASEMAKLGDKIGRQELKPGDLVFFNTMRRTFSHVGIYLGDGKFVHAPSRGGKVRIETISDGYWSKRFNGARRLVDGATEASQSPLTALR</sequence>
<dbReference type="GO" id="GO:0006508">
    <property type="term" value="P:proteolysis"/>
    <property type="evidence" value="ECO:0007669"/>
    <property type="project" value="UniProtKB-KW"/>
</dbReference>
<dbReference type="Proteomes" id="UP000036902">
    <property type="component" value="Chromosome"/>
</dbReference>
<feature type="signal peptide" evidence="5">
    <location>
        <begin position="1"/>
        <end position="22"/>
    </location>
</feature>
<proteinExistence type="inferred from homology"/>
<evidence type="ECO:0000256" key="1">
    <source>
        <dbReference type="ARBA" id="ARBA00007074"/>
    </source>
</evidence>
<evidence type="ECO:0000256" key="3">
    <source>
        <dbReference type="ARBA" id="ARBA00022801"/>
    </source>
</evidence>
<organism evidence="7 8">
    <name type="scientific">Thauera humireducens</name>
    <dbReference type="NCBI Taxonomy" id="1134435"/>
    <lineage>
        <taxon>Bacteria</taxon>
        <taxon>Pseudomonadati</taxon>
        <taxon>Pseudomonadota</taxon>
        <taxon>Betaproteobacteria</taxon>
        <taxon>Rhodocyclales</taxon>
        <taxon>Zoogloeaceae</taxon>
        <taxon>Thauera</taxon>
    </lineage>
</organism>
<reference evidence="8" key="1">
    <citation type="submission" date="2016-03" db="EMBL/GenBank/DDBJ databases">
        <authorList>
            <person name="Ma C."/>
            <person name="Zhou S."/>
            <person name="Yang G."/>
        </authorList>
    </citation>
    <scope>NUCLEOTIDE SEQUENCE [LARGE SCALE GENOMIC DNA]</scope>
    <source>
        <strain evidence="8">SgZ-1</strain>
    </source>
</reference>
<evidence type="ECO:0000256" key="2">
    <source>
        <dbReference type="ARBA" id="ARBA00022670"/>
    </source>
</evidence>
<evidence type="ECO:0000259" key="6">
    <source>
        <dbReference type="PROSITE" id="PS51935"/>
    </source>
</evidence>